<evidence type="ECO:0000313" key="2">
    <source>
        <dbReference type="EMBL" id="GGZ40433.1"/>
    </source>
</evidence>
<dbReference type="RefSeq" id="WP_229807778.1">
    <property type="nucleotide sequence ID" value="NZ_BMZB01000004.1"/>
</dbReference>
<dbReference type="SUPFAM" id="SSF51735">
    <property type="entry name" value="NAD(P)-binding Rossmann-fold domains"/>
    <property type="match status" value="1"/>
</dbReference>
<reference evidence="2" key="1">
    <citation type="journal article" date="2014" name="Int. J. Syst. Evol. Microbiol.">
        <title>Complete genome sequence of Corynebacterium casei LMG S-19264T (=DSM 44701T), isolated from a smear-ripened cheese.</title>
        <authorList>
            <consortium name="US DOE Joint Genome Institute (JGI-PGF)"/>
            <person name="Walter F."/>
            <person name="Albersmeier A."/>
            <person name="Kalinowski J."/>
            <person name="Ruckert C."/>
        </authorList>
    </citation>
    <scope>NUCLEOTIDE SEQUENCE</scope>
    <source>
        <strain evidence="2">KCTC 32296</strain>
    </source>
</reference>
<evidence type="ECO:0000259" key="1">
    <source>
        <dbReference type="Pfam" id="PF03435"/>
    </source>
</evidence>
<proteinExistence type="predicted"/>
<organism evidence="2 3">
    <name type="scientific">Asticcacaulis endophyticus</name>
    <dbReference type="NCBI Taxonomy" id="1395890"/>
    <lineage>
        <taxon>Bacteria</taxon>
        <taxon>Pseudomonadati</taxon>
        <taxon>Pseudomonadota</taxon>
        <taxon>Alphaproteobacteria</taxon>
        <taxon>Caulobacterales</taxon>
        <taxon>Caulobacteraceae</taxon>
        <taxon>Asticcacaulis</taxon>
    </lineage>
</organism>
<gene>
    <name evidence="2" type="ORF">GCM10011273_28960</name>
</gene>
<accession>A0A918UX02</accession>
<dbReference type="Proteomes" id="UP000662572">
    <property type="component" value="Unassembled WGS sequence"/>
</dbReference>
<sequence>MGKVLILGGYGNFGKRIAEALIRSNVPVIIAGRNLSKAQTLADRLKSMLPGAEVGAAFVNIDDGLVEALKNLSPKVVVNTVGPFQGQDYHVARACIAAGMHYIDLADGREFVTGITALDDQAKAENLCIISGASTVPGLSSAVVERYRSQFAVIESMMYGISPGQKAERGLATTKGILSYVGKKLKPALGQGGARYGWQDIYRQTYPELEARWMANCDVPDLDLLPEAYGIKSIRFSAGLEHPLLHLGLWGLSWLVRIGLPLKLERHASLMLRMSDLFNGLGTADGGMHVILRGTDFQGRMREVRWFIIARNGDGPQIPCVPAIILARRLAQDDRAVVDIGAGAKACVGLVNIDDYLAELSRFDMKMHHFEN</sequence>
<dbReference type="InterPro" id="IPR036291">
    <property type="entry name" value="NAD(P)-bd_dom_sf"/>
</dbReference>
<dbReference type="AlphaFoldDB" id="A0A918UX02"/>
<evidence type="ECO:0000313" key="3">
    <source>
        <dbReference type="Proteomes" id="UP000662572"/>
    </source>
</evidence>
<protein>
    <submittedName>
        <fullName evidence="2">Saccharopine dehydrogenase</fullName>
    </submittedName>
</protein>
<comment type="caution">
    <text evidence="2">The sequence shown here is derived from an EMBL/GenBank/DDBJ whole genome shotgun (WGS) entry which is preliminary data.</text>
</comment>
<dbReference type="InterPro" id="IPR005097">
    <property type="entry name" value="Sacchrp_dh_NADP-bd"/>
</dbReference>
<dbReference type="Pfam" id="PF03435">
    <property type="entry name" value="Sacchrp_dh_NADP"/>
    <property type="match status" value="1"/>
</dbReference>
<reference evidence="2" key="2">
    <citation type="submission" date="2020-09" db="EMBL/GenBank/DDBJ databases">
        <authorList>
            <person name="Sun Q."/>
            <person name="Kim S."/>
        </authorList>
    </citation>
    <scope>NUCLEOTIDE SEQUENCE</scope>
    <source>
        <strain evidence="2">KCTC 32296</strain>
    </source>
</reference>
<dbReference type="EMBL" id="BMZB01000004">
    <property type="protein sequence ID" value="GGZ40433.1"/>
    <property type="molecule type" value="Genomic_DNA"/>
</dbReference>
<dbReference type="PANTHER" id="PTHR43796:SF2">
    <property type="entry name" value="CARBOXYNORSPERMIDINE SYNTHASE"/>
    <property type="match status" value="1"/>
</dbReference>
<dbReference type="PANTHER" id="PTHR43796">
    <property type="entry name" value="CARBOXYNORSPERMIDINE SYNTHASE"/>
    <property type="match status" value="1"/>
</dbReference>
<feature type="domain" description="Saccharopine dehydrogenase NADP binding" evidence="1">
    <location>
        <begin position="4"/>
        <end position="113"/>
    </location>
</feature>
<name>A0A918UX02_9CAUL</name>
<dbReference type="Gene3D" id="3.40.50.720">
    <property type="entry name" value="NAD(P)-binding Rossmann-like Domain"/>
    <property type="match status" value="1"/>
</dbReference>
<keyword evidence="3" id="KW-1185">Reference proteome</keyword>